<evidence type="ECO:0000256" key="8">
    <source>
        <dbReference type="ARBA" id="ARBA00023136"/>
    </source>
</evidence>
<comment type="caution">
    <text evidence="16">The sequence shown here is derived from an EMBL/GenBank/DDBJ whole genome shotgun (WGS) entry which is preliminary data.</text>
</comment>
<keyword evidence="4 13" id="KW-0812">Transmembrane</keyword>
<keyword evidence="9 13" id="KW-0066">ATP synthesis</keyword>
<keyword evidence="8 13" id="KW-0472">Membrane</keyword>
<evidence type="ECO:0000256" key="10">
    <source>
        <dbReference type="ARBA" id="ARBA00025198"/>
    </source>
</evidence>
<accession>A0ABY1NJ67</accession>
<name>A0ABY1NJ67_9BACT</name>
<keyword evidence="17" id="KW-1185">Reference proteome</keyword>
<keyword evidence="15" id="KW-0175">Coiled coil</keyword>
<evidence type="ECO:0000256" key="13">
    <source>
        <dbReference type="HAMAP-Rule" id="MF_01398"/>
    </source>
</evidence>
<keyword evidence="2 13" id="KW-0813">Transport</keyword>
<evidence type="ECO:0000256" key="3">
    <source>
        <dbReference type="ARBA" id="ARBA00022547"/>
    </source>
</evidence>
<evidence type="ECO:0000256" key="14">
    <source>
        <dbReference type="RuleBase" id="RU003848"/>
    </source>
</evidence>
<gene>
    <name evidence="13" type="primary">atpF</name>
    <name evidence="16" type="ORF">SAMN06265339_0846</name>
</gene>
<dbReference type="Gene3D" id="1.20.5.620">
    <property type="entry name" value="F1F0 ATP synthase subunit B, membrane domain"/>
    <property type="match status" value="1"/>
</dbReference>
<comment type="similarity">
    <text evidence="1 13 14">Belongs to the ATPase B chain family.</text>
</comment>
<dbReference type="Proteomes" id="UP001157911">
    <property type="component" value="Unassembled WGS sequence"/>
</dbReference>
<evidence type="ECO:0000313" key="16">
    <source>
        <dbReference type="EMBL" id="SMP10741.1"/>
    </source>
</evidence>
<keyword evidence="3 13" id="KW-0138">CF(0)</keyword>
<evidence type="ECO:0000256" key="12">
    <source>
        <dbReference type="ARBA" id="ARBA00037847"/>
    </source>
</evidence>
<comment type="function">
    <text evidence="10 13">F(1)F(0) ATP synthase produces ATP from ADP in the presence of a proton or sodium gradient. F-type ATPases consist of two structural domains, F(1) containing the extramembraneous catalytic core and F(0) containing the membrane proton channel, linked together by a central stalk and a peripheral stalk. During catalysis, ATP synthesis in the catalytic domain of F(1) is coupled via a rotary mechanism of the central stalk subunits to proton translocation.</text>
</comment>
<evidence type="ECO:0000256" key="2">
    <source>
        <dbReference type="ARBA" id="ARBA00022448"/>
    </source>
</evidence>
<feature type="coiled-coil region" evidence="15">
    <location>
        <begin position="39"/>
        <end position="136"/>
    </location>
</feature>
<evidence type="ECO:0000256" key="11">
    <source>
        <dbReference type="ARBA" id="ARBA00025614"/>
    </source>
</evidence>
<sequence length="146" mass="16911">MKESIVSISWLWLSVQAINFLVFMFLINKFLFQPLLRLMEEREKELEVHYSEIESLKAKAQSLLEEVEKLLAEARAKAKEIIDEAVREAKKERDRILSEAHQEAAAKIESAKQEIWSAFEVEKAKLEKEAEQIAEEIVRKILGKAA</sequence>
<organism evidence="16 17">
    <name type="scientific">Desulfurobacterium pacificum</name>
    <dbReference type="NCBI Taxonomy" id="240166"/>
    <lineage>
        <taxon>Bacteria</taxon>
        <taxon>Pseudomonadati</taxon>
        <taxon>Aquificota</taxon>
        <taxon>Aquificia</taxon>
        <taxon>Desulfurobacteriales</taxon>
        <taxon>Desulfurobacteriaceae</taxon>
        <taxon>Desulfurobacterium</taxon>
    </lineage>
</organism>
<evidence type="ECO:0000256" key="15">
    <source>
        <dbReference type="SAM" id="Coils"/>
    </source>
</evidence>
<comment type="subcellular location">
    <subcellularLocation>
        <location evidence="13">Cell membrane</location>
        <topology evidence="13">Single-pass membrane protein</topology>
    </subcellularLocation>
    <subcellularLocation>
        <location evidence="12">Endomembrane system</location>
        <topology evidence="12">Single-pass membrane protein</topology>
    </subcellularLocation>
</comment>
<dbReference type="HAMAP" id="MF_01398">
    <property type="entry name" value="ATP_synth_b_bprime"/>
    <property type="match status" value="1"/>
</dbReference>
<dbReference type="PANTHER" id="PTHR33445">
    <property type="entry name" value="ATP SYNTHASE SUBUNIT B', CHLOROPLASTIC"/>
    <property type="match status" value="1"/>
</dbReference>
<feature type="transmembrane region" description="Helical" evidence="13">
    <location>
        <begin position="12"/>
        <end position="32"/>
    </location>
</feature>
<evidence type="ECO:0000256" key="5">
    <source>
        <dbReference type="ARBA" id="ARBA00022781"/>
    </source>
</evidence>
<evidence type="ECO:0000313" key="17">
    <source>
        <dbReference type="Proteomes" id="UP001157911"/>
    </source>
</evidence>
<evidence type="ECO:0000256" key="7">
    <source>
        <dbReference type="ARBA" id="ARBA00023065"/>
    </source>
</evidence>
<dbReference type="Pfam" id="PF00430">
    <property type="entry name" value="ATP-synt_B"/>
    <property type="match status" value="1"/>
</dbReference>
<keyword evidence="5 13" id="KW-0375">Hydrogen ion transport</keyword>
<evidence type="ECO:0000256" key="4">
    <source>
        <dbReference type="ARBA" id="ARBA00022692"/>
    </source>
</evidence>
<evidence type="ECO:0000256" key="1">
    <source>
        <dbReference type="ARBA" id="ARBA00005513"/>
    </source>
</evidence>
<proteinExistence type="inferred from homology"/>
<dbReference type="CDD" id="cd06503">
    <property type="entry name" value="ATP-synt_Fo_b"/>
    <property type="match status" value="1"/>
</dbReference>
<reference evidence="16 17" key="1">
    <citation type="submission" date="2017-05" db="EMBL/GenBank/DDBJ databases">
        <authorList>
            <person name="Varghese N."/>
            <person name="Submissions S."/>
        </authorList>
    </citation>
    <scope>NUCLEOTIDE SEQUENCE [LARGE SCALE GENOMIC DNA]</scope>
    <source>
        <strain evidence="16 17">DSM 15522</strain>
    </source>
</reference>
<dbReference type="RefSeq" id="WP_283400332.1">
    <property type="nucleotide sequence ID" value="NZ_FXUB01000002.1"/>
</dbReference>
<comment type="subunit">
    <text evidence="13">F-type ATPases have 2 components, F(1) - the catalytic core - and F(0) - the membrane proton channel. F(1) has five subunits: alpha(3), beta(3), gamma(1), delta(1), epsilon(1). F(0) has three main subunits: a(1), b(2) and c(10-14). The alpha and beta chains form an alternating ring which encloses part of the gamma chain. F(1) is attached to F(0) by a central stalk formed by the gamma and epsilon chains, while a peripheral stalk is formed by the delta and b chains.</text>
</comment>
<dbReference type="InterPro" id="IPR050059">
    <property type="entry name" value="ATP_synthase_B_chain"/>
</dbReference>
<keyword evidence="7 13" id="KW-0406">Ion transport</keyword>
<keyword evidence="13" id="KW-1003">Cell membrane</keyword>
<evidence type="ECO:0000256" key="6">
    <source>
        <dbReference type="ARBA" id="ARBA00022989"/>
    </source>
</evidence>
<dbReference type="EMBL" id="FXUB01000002">
    <property type="protein sequence ID" value="SMP10741.1"/>
    <property type="molecule type" value="Genomic_DNA"/>
</dbReference>
<dbReference type="InterPro" id="IPR002146">
    <property type="entry name" value="ATP_synth_b/b'su_bac/chlpt"/>
</dbReference>
<evidence type="ECO:0000256" key="9">
    <source>
        <dbReference type="ARBA" id="ARBA00023310"/>
    </source>
</evidence>
<comment type="function">
    <text evidence="11">Component of the F(0) channel, it forms part of the peripheral stalk, linking F(1) to F(0). The b'-subunit is a diverged and duplicated form of b found in plants and photosynthetic bacteria.</text>
</comment>
<protein>
    <recommendedName>
        <fullName evidence="13">ATP synthase subunit b</fullName>
    </recommendedName>
    <alternativeName>
        <fullName evidence="13">ATP synthase F(0) sector subunit b</fullName>
    </alternativeName>
    <alternativeName>
        <fullName evidence="13">ATPase subunit I</fullName>
    </alternativeName>
    <alternativeName>
        <fullName evidence="13">F-type ATPase subunit b</fullName>
        <shortName evidence="13">F-ATPase subunit b</shortName>
    </alternativeName>
</protein>
<keyword evidence="6 13" id="KW-1133">Transmembrane helix</keyword>
<dbReference type="PANTHER" id="PTHR33445:SF2">
    <property type="entry name" value="ATP SYNTHASE SUBUNIT B', CHLOROPLASTIC"/>
    <property type="match status" value="1"/>
</dbReference>